<accession>A0A4Z2DB82</accession>
<comment type="caution">
    <text evidence="3">The sequence shown here is derived from an EMBL/GenBank/DDBJ whole genome shotgun (WGS) entry which is preliminary data.</text>
</comment>
<dbReference type="OrthoDB" id="2126613at2759"/>
<keyword evidence="2" id="KW-0812">Transmembrane</keyword>
<evidence type="ECO:0000256" key="1">
    <source>
        <dbReference type="SAM" id="Coils"/>
    </source>
</evidence>
<keyword evidence="4" id="KW-1185">Reference proteome</keyword>
<feature type="transmembrane region" description="Helical" evidence="2">
    <location>
        <begin position="419"/>
        <end position="439"/>
    </location>
</feature>
<name>A0A4Z2DB82_SCHJA</name>
<gene>
    <name evidence="3" type="ORF">EWB00_002765</name>
</gene>
<keyword evidence="2" id="KW-1133">Transmembrane helix</keyword>
<keyword evidence="2" id="KW-0472">Membrane</keyword>
<sequence>MKWYENSLFEAVNTLEWLALINDIQKYILTRKQKLNLFGMSEEEICLLIATFSNSMAPGSTYHAMLVKLNQILSKNLYYSVEYHMSLKQPTAPTSVETHGEAFLWKQWDQKHSNQFFKLSPSAYPSKSDFIKMEANEAVITLLEKHTEFLKKLPSRYFNQAFEGSDVRRRIWSIILLSRCKSQRTKLEGIIQNFSPNQDENIMLECRKFLNSNVSMSSIEDSVGCLYAINYLLKFYQKTVSKSDCVEPNFIRIVSILVLVMKDYLSKNRPPNVETIIVLTQEFFALLTILPSFIIQLPTVWSTHQSLQKLMECEMSVINGVPKLTDNKSIEFSKRVLKRIQCIDGNIADAIVKQVLFIKNIDVISNLMQEDDIHSEIFDEFIKPIVESVFIGYLSQATLLYIWDQIMLCIAGAEPIETSLLYILSCFMAIFLFLCWIRIPNVSMSNSKYTNEMKETEEDKTVTSNNVNSLHEQFLIIGPKLQKDDFQFLIKKYFFMDIFCLLTGTQQYNTNGSMLSSDQLLTSLEWSSILQKSYLIDPSKRKEQRLLRYAELEKLRNTEDQLVKMQQQLETYKSRLKEASDEISHSKQLISQYATQENYMPNKFNEFNDSTVHDKEKWTPNLHRIKLLKNVAHNFLHKSVQDLNSVKYSHAIQTEDN</sequence>
<evidence type="ECO:0000313" key="4">
    <source>
        <dbReference type="Proteomes" id="UP000311919"/>
    </source>
</evidence>
<dbReference type="STRING" id="6182.A0A4Z2DB82"/>
<dbReference type="EMBL" id="SKCS01000186">
    <property type="protein sequence ID" value="TNN13696.1"/>
    <property type="molecule type" value="Genomic_DNA"/>
</dbReference>
<organism evidence="3 4">
    <name type="scientific">Schistosoma japonicum</name>
    <name type="common">Blood fluke</name>
    <dbReference type="NCBI Taxonomy" id="6182"/>
    <lineage>
        <taxon>Eukaryota</taxon>
        <taxon>Metazoa</taxon>
        <taxon>Spiralia</taxon>
        <taxon>Lophotrochozoa</taxon>
        <taxon>Platyhelminthes</taxon>
        <taxon>Trematoda</taxon>
        <taxon>Digenea</taxon>
        <taxon>Strigeidida</taxon>
        <taxon>Schistosomatoidea</taxon>
        <taxon>Schistosomatidae</taxon>
        <taxon>Schistosoma</taxon>
    </lineage>
</organism>
<feature type="coiled-coil region" evidence="1">
    <location>
        <begin position="555"/>
        <end position="589"/>
    </location>
</feature>
<keyword evidence="1" id="KW-0175">Coiled coil</keyword>
<dbReference type="Proteomes" id="UP000311919">
    <property type="component" value="Unassembled WGS sequence"/>
</dbReference>
<evidence type="ECO:0000256" key="2">
    <source>
        <dbReference type="SAM" id="Phobius"/>
    </source>
</evidence>
<evidence type="ECO:0000313" key="3">
    <source>
        <dbReference type="EMBL" id="TNN13696.1"/>
    </source>
</evidence>
<reference evidence="3 4" key="1">
    <citation type="submission" date="2019-03" db="EMBL/GenBank/DDBJ databases">
        <title>An improved genome assembly of the fluke Schistosoma japonicum.</title>
        <authorList>
            <person name="Hu W."/>
            <person name="Luo F."/>
            <person name="Yin M."/>
            <person name="Mo X."/>
            <person name="Sun C."/>
            <person name="Wu Q."/>
            <person name="Zhu B."/>
            <person name="Xiang M."/>
            <person name="Wang J."/>
            <person name="Wang Y."/>
            <person name="Zhang T."/>
            <person name="Xu B."/>
            <person name="Zheng H."/>
            <person name="Feng Z."/>
        </authorList>
    </citation>
    <scope>NUCLEOTIDE SEQUENCE [LARGE SCALE GENOMIC DNA]</scope>
    <source>
        <strain evidence="3">HuSjv2</strain>
        <tissue evidence="3">Worms</tissue>
    </source>
</reference>
<proteinExistence type="predicted"/>
<dbReference type="AlphaFoldDB" id="A0A4Z2DB82"/>
<protein>
    <submittedName>
        <fullName evidence="3">Uncharacterized protein</fullName>
    </submittedName>
</protein>